<dbReference type="InterPro" id="IPR036396">
    <property type="entry name" value="Cyt_P450_sf"/>
</dbReference>
<dbReference type="OrthoDB" id="3945418at2759"/>
<accession>B0Y2V9</accession>
<keyword evidence="11 14" id="KW-0472">Membrane</keyword>
<dbReference type="InterPro" id="IPR001128">
    <property type="entry name" value="Cyt_P450"/>
</dbReference>
<dbReference type="FunFam" id="1.10.630.10:FF:000069">
    <property type="entry name" value="Cytochrome P450, putative (Eurofung)"/>
    <property type="match status" value="1"/>
</dbReference>
<keyword evidence="6 12" id="KW-0479">Metal-binding</keyword>
<evidence type="ECO:0000256" key="9">
    <source>
        <dbReference type="ARBA" id="ARBA00023004"/>
    </source>
</evidence>
<keyword evidence="16" id="KW-1185">Reference proteome</keyword>
<dbReference type="EMBL" id="DS499597">
    <property type="protein sequence ID" value="EDP52215.1"/>
    <property type="molecule type" value="Genomic_DNA"/>
</dbReference>
<feature type="transmembrane region" description="Helical" evidence="14">
    <location>
        <begin position="16"/>
        <end position="35"/>
    </location>
</feature>
<dbReference type="InterPro" id="IPR050121">
    <property type="entry name" value="Cytochrome_P450_monoxygenase"/>
</dbReference>
<evidence type="ECO:0000256" key="3">
    <source>
        <dbReference type="ARBA" id="ARBA00010617"/>
    </source>
</evidence>
<keyword evidence="10 13" id="KW-0503">Monooxygenase</keyword>
<reference evidence="15 16" key="1">
    <citation type="journal article" date="2008" name="PLoS Genet.">
        <title>Genomic islands in the pathogenic filamentous fungus Aspergillus fumigatus.</title>
        <authorList>
            <person name="Fedorova N.D."/>
            <person name="Khaldi N."/>
            <person name="Joardar V.S."/>
            <person name="Maiti R."/>
            <person name="Amedeo P."/>
            <person name="Anderson M.J."/>
            <person name="Crabtree J."/>
            <person name="Silva J.C."/>
            <person name="Badger J.H."/>
            <person name="Albarraq A."/>
            <person name="Angiuoli S."/>
            <person name="Bussey H."/>
            <person name="Bowyer P."/>
            <person name="Cotty P.J."/>
            <person name="Dyer P.S."/>
            <person name="Egan A."/>
            <person name="Galens K."/>
            <person name="Fraser-Liggett C.M."/>
            <person name="Haas B.J."/>
            <person name="Inman J.M."/>
            <person name="Kent R."/>
            <person name="Lemieux S."/>
            <person name="Malavazi I."/>
            <person name="Orvis J."/>
            <person name="Roemer T."/>
            <person name="Ronning C.M."/>
            <person name="Sundaram J.P."/>
            <person name="Sutton G."/>
            <person name="Turner G."/>
            <person name="Venter J.C."/>
            <person name="White O.R."/>
            <person name="Whitty B.R."/>
            <person name="Youngman P."/>
            <person name="Wolfe K.H."/>
            <person name="Goldman G.H."/>
            <person name="Wortman J.R."/>
            <person name="Jiang B."/>
            <person name="Denning D.W."/>
            <person name="Nierman W.C."/>
        </authorList>
    </citation>
    <scope>NUCLEOTIDE SEQUENCE [LARGE SCALE GENOMIC DNA]</scope>
    <source>
        <strain evidence="16">CBS 144.89 / FGSC A1163 / CEA10</strain>
    </source>
</reference>
<evidence type="ECO:0000256" key="2">
    <source>
        <dbReference type="ARBA" id="ARBA00004167"/>
    </source>
</evidence>
<dbReference type="GO" id="GO:0020037">
    <property type="term" value="F:heme binding"/>
    <property type="evidence" value="ECO:0007669"/>
    <property type="project" value="InterPro"/>
</dbReference>
<dbReference type="GO" id="GO:0016705">
    <property type="term" value="F:oxidoreductase activity, acting on paired donors, with incorporation or reduction of molecular oxygen"/>
    <property type="evidence" value="ECO:0007669"/>
    <property type="project" value="InterPro"/>
</dbReference>
<dbReference type="CDD" id="cd11062">
    <property type="entry name" value="CYP58-like"/>
    <property type="match status" value="1"/>
</dbReference>
<comment type="cofactor">
    <cofactor evidence="1 12">
        <name>heme</name>
        <dbReference type="ChEBI" id="CHEBI:30413"/>
    </cofactor>
</comment>
<feature type="transmembrane region" description="Helical" evidence="14">
    <location>
        <begin position="309"/>
        <end position="331"/>
    </location>
</feature>
<dbReference type="GO" id="GO:0016020">
    <property type="term" value="C:membrane"/>
    <property type="evidence" value="ECO:0007669"/>
    <property type="project" value="UniProtKB-SubCell"/>
</dbReference>
<evidence type="ECO:0000256" key="8">
    <source>
        <dbReference type="ARBA" id="ARBA00023002"/>
    </source>
</evidence>
<protein>
    <submittedName>
        <fullName evidence="15">Cytochrome P450 oxygenase, putative</fullName>
    </submittedName>
</protein>
<dbReference type="PANTHER" id="PTHR24305">
    <property type="entry name" value="CYTOCHROME P450"/>
    <property type="match status" value="1"/>
</dbReference>
<evidence type="ECO:0000313" key="16">
    <source>
        <dbReference type="Proteomes" id="UP000001699"/>
    </source>
</evidence>
<dbReference type="GO" id="GO:0005506">
    <property type="term" value="F:iron ion binding"/>
    <property type="evidence" value="ECO:0007669"/>
    <property type="project" value="InterPro"/>
</dbReference>
<sequence>MDFMSPAAILTFVKEQFAMFIILLLIFSLILRSFYRLYLHPLRHIPGPKLAAISHAYEFYHDVIRGGLFVWEIEKMHKKYGPIVRINPREVHIKDPYFYDELYAPISGMRDKDPKSVVIFSAPTSLVATVGHQTHRMRRKLLNNFFSRRSIENIEPVIHNSLSRFLDGLTTAYKEGSVVELIDRLQGLTGDVITEYAYGENYGLQDPENYGKGIVKVVQEGTDQIHFFRFFPLVSQLLRIIPSWFMGQVFPARAAIYQLLDGVRKQSILALQQKNVSTAPQRMTIFQALTAPEVPPEERNLQRLQDEGLVLFAAGTETTATTLAVALFYILNDKRVLSKLRRELEQIMPTPQHPTTWRELEKLPYLTAVIREALRFSGIVMRQQRISPTEALKYKDIVVPPGTPVSMIARFVHMDPTIFPDPTRFHPERWMLAAGREEGLSKFLVTFSRGNRGCIGMNLAYAELYNTLAAVVRRFDLELNQTTPENIRFVRDKLLPRSKDGSWTVRVKVVGIREQ</sequence>
<dbReference type="GO" id="GO:0004497">
    <property type="term" value="F:monooxygenase activity"/>
    <property type="evidence" value="ECO:0007669"/>
    <property type="project" value="UniProtKB-KW"/>
</dbReference>
<evidence type="ECO:0000256" key="1">
    <source>
        <dbReference type="ARBA" id="ARBA00001971"/>
    </source>
</evidence>
<keyword evidence="8 13" id="KW-0560">Oxidoreductase</keyword>
<dbReference type="PhylomeDB" id="B0Y2V9"/>
<dbReference type="Pfam" id="PF00067">
    <property type="entry name" value="p450"/>
    <property type="match status" value="1"/>
</dbReference>
<name>B0Y2V9_ASPFC</name>
<dbReference type="InterPro" id="IPR002401">
    <property type="entry name" value="Cyt_P450_E_grp-I"/>
</dbReference>
<keyword evidence="9 12" id="KW-0408">Iron</keyword>
<dbReference type="PRINTS" id="PR00463">
    <property type="entry name" value="EP450I"/>
</dbReference>
<keyword evidence="4 12" id="KW-0349">Heme</keyword>
<proteinExistence type="inferred from homology"/>
<dbReference type="SUPFAM" id="SSF48264">
    <property type="entry name" value="Cytochrome P450"/>
    <property type="match status" value="1"/>
</dbReference>
<dbReference type="GO" id="GO:0044283">
    <property type="term" value="P:small molecule biosynthetic process"/>
    <property type="evidence" value="ECO:0007669"/>
    <property type="project" value="UniProtKB-ARBA"/>
</dbReference>
<dbReference type="HOGENOM" id="CLU_001570_14_4_1"/>
<evidence type="ECO:0000256" key="6">
    <source>
        <dbReference type="ARBA" id="ARBA00022723"/>
    </source>
</evidence>
<comment type="similarity">
    <text evidence="3 13">Belongs to the cytochrome P450 family.</text>
</comment>
<keyword evidence="5 14" id="KW-0812">Transmembrane</keyword>
<gene>
    <name evidence="15" type="ORF">AFUB_062540</name>
</gene>
<evidence type="ECO:0000256" key="5">
    <source>
        <dbReference type="ARBA" id="ARBA00022692"/>
    </source>
</evidence>
<keyword evidence="7 14" id="KW-1133">Transmembrane helix</keyword>
<dbReference type="AlphaFoldDB" id="B0Y2V9"/>
<evidence type="ECO:0000256" key="7">
    <source>
        <dbReference type="ARBA" id="ARBA00022989"/>
    </source>
</evidence>
<evidence type="ECO:0000256" key="13">
    <source>
        <dbReference type="RuleBase" id="RU000461"/>
    </source>
</evidence>
<dbReference type="PANTHER" id="PTHR24305:SF157">
    <property type="entry name" value="N-ACETYLTRYPTOPHAN 6-HYDROXYLASE IVOC-RELATED"/>
    <property type="match status" value="1"/>
</dbReference>
<evidence type="ECO:0000256" key="10">
    <source>
        <dbReference type="ARBA" id="ARBA00023033"/>
    </source>
</evidence>
<organism evidence="15 16">
    <name type="scientific">Aspergillus fumigatus (strain CBS 144.89 / FGSC A1163 / CEA10)</name>
    <name type="common">Neosartorya fumigata</name>
    <dbReference type="NCBI Taxonomy" id="451804"/>
    <lineage>
        <taxon>Eukaryota</taxon>
        <taxon>Fungi</taxon>
        <taxon>Dikarya</taxon>
        <taxon>Ascomycota</taxon>
        <taxon>Pezizomycotina</taxon>
        <taxon>Eurotiomycetes</taxon>
        <taxon>Eurotiomycetidae</taxon>
        <taxon>Eurotiales</taxon>
        <taxon>Aspergillaceae</taxon>
        <taxon>Aspergillus</taxon>
        <taxon>Aspergillus subgen. Fumigati</taxon>
    </lineage>
</organism>
<evidence type="ECO:0000256" key="12">
    <source>
        <dbReference type="PIRSR" id="PIRSR602401-1"/>
    </source>
</evidence>
<dbReference type="Gene3D" id="1.10.630.10">
    <property type="entry name" value="Cytochrome P450"/>
    <property type="match status" value="1"/>
</dbReference>
<evidence type="ECO:0000313" key="15">
    <source>
        <dbReference type="EMBL" id="EDP52215.1"/>
    </source>
</evidence>
<evidence type="ECO:0000256" key="4">
    <source>
        <dbReference type="ARBA" id="ARBA00022617"/>
    </source>
</evidence>
<evidence type="ECO:0000256" key="11">
    <source>
        <dbReference type="ARBA" id="ARBA00023136"/>
    </source>
</evidence>
<comment type="subcellular location">
    <subcellularLocation>
        <location evidence="2">Membrane</location>
        <topology evidence="2">Single-pass membrane protein</topology>
    </subcellularLocation>
</comment>
<dbReference type="PRINTS" id="PR00385">
    <property type="entry name" value="P450"/>
</dbReference>
<feature type="binding site" description="axial binding residue" evidence="12">
    <location>
        <position position="454"/>
    </location>
    <ligand>
        <name>heme</name>
        <dbReference type="ChEBI" id="CHEBI:30413"/>
    </ligand>
    <ligandPart>
        <name>Fe</name>
        <dbReference type="ChEBI" id="CHEBI:18248"/>
    </ligandPart>
</feature>
<dbReference type="VEuPathDB" id="FungiDB:AFUB_062540"/>
<dbReference type="InterPro" id="IPR017972">
    <property type="entry name" value="Cyt_P450_CS"/>
</dbReference>
<dbReference type="PROSITE" id="PS00086">
    <property type="entry name" value="CYTOCHROME_P450"/>
    <property type="match status" value="1"/>
</dbReference>
<evidence type="ECO:0000256" key="14">
    <source>
        <dbReference type="SAM" id="Phobius"/>
    </source>
</evidence>
<dbReference type="Proteomes" id="UP000001699">
    <property type="component" value="Unassembled WGS sequence"/>
</dbReference>